<dbReference type="GO" id="GO:0032259">
    <property type="term" value="P:methylation"/>
    <property type="evidence" value="ECO:0007669"/>
    <property type="project" value="UniProtKB-KW"/>
</dbReference>
<dbReference type="Pfam" id="PF05050">
    <property type="entry name" value="Methyltransf_21"/>
    <property type="match status" value="1"/>
</dbReference>
<reference evidence="2" key="1">
    <citation type="submission" date="2023-07" db="EMBL/GenBank/DDBJ databases">
        <title>The genome sequence of Rhodocytophaga aerolata KACC 12507.</title>
        <authorList>
            <person name="Zhang X."/>
        </authorList>
    </citation>
    <scope>NUCLEOTIDE SEQUENCE</scope>
    <source>
        <strain evidence="2">KACC 12507</strain>
    </source>
</reference>
<dbReference type="NCBIfam" id="TIGR01444">
    <property type="entry name" value="fkbM_fam"/>
    <property type="match status" value="1"/>
</dbReference>
<keyword evidence="2" id="KW-0489">Methyltransferase</keyword>
<keyword evidence="3" id="KW-1185">Reference proteome</keyword>
<dbReference type="InterPro" id="IPR052514">
    <property type="entry name" value="SAM-dependent_MTase"/>
</dbReference>
<dbReference type="PANTHER" id="PTHR34203">
    <property type="entry name" value="METHYLTRANSFERASE, FKBM FAMILY PROTEIN"/>
    <property type="match status" value="1"/>
</dbReference>
<dbReference type="Proteomes" id="UP001168528">
    <property type="component" value="Unassembled WGS sequence"/>
</dbReference>
<keyword evidence="2" id="KW-0808">Transferase</keyword>
<dbReference type="Gene3D" id="3.40.50.150">
    <property type="entry name" value="Vaccinia Virus protein VP39"/>
    <property type="match status" value="1"/>
</dbReference>
<dbReference type="SUPFAM" id="SSF53335">
    <property type="entry name" value="S-adenosyl-L-methionine-dependent methyltransferases"/>
    <property type="match status" value="1"/>
</dbReference>
<accession>A0ABT8R9T7</accession>
<name>A0ABT8R9T7_9BACT</name>
<feature type="domain" description="Methyltransferase FkbM" evidence="1">
    <location>
        <begin position="94"/>
        <end position="246"/>
    </location>
</feature>
<sequence length="317" mass="36370">MSELLKAIRQNAFINKLVRTGLKKISEVIPILTRLKKRWPVSGIVTLRFEGTSFKAYAACDDHIINNLFYESTYEQRELKIISILSKSCKVILDIGANTGIYSIVASLNNPSLKIFAFEPHPQNYVRLQKNVSLNQPNSVVPVQSAVGNSTGTIDFYIPADDSITDISSVSKEFSESIYRMNFKKIAVDLVTVDEFLELRQEQKVDVIKIDVEGYEYEVILGAYNTIKQQKPIILCEVFSSPCESEESFKINHPNVYMLQCLLIELQYHIYEIDDNSLNYLTSFNFPHKNRNYIFLHNKIVDKKISINKDLYNLVCN</sequence>
<evidence type="ECO:0000313" key="2">
    <source>
        <dbReference type="EMBL" id="MDO1448851.1"/>
    </source>
</evidence>
<dbReference type="RefSeq" id="WP_302039652.1">
    <property type="nucleotide sequence ID" value="NZ_JAUKPO010000014.1"/>
</dbReference>
<protein>
    <submittedName>
        <fullName evidence="2">FkbM family methyltransferase</fullName>
        <ecNumber evidence="2">2.1.1.-</ecNumber>
    </submittedName>
</protein>
<proteinExistence type="predicted"/>
<dbReference type="InterPro" id="IPR029063">
    <property type="entry name" value="SAM-dependent_MTases_sf"/>
</dbReference>
<gene>
    <name evidence="2" type="ORF">Q0590_21415</name>
</gene>
<evidence type="ECO:0000313" key="3">
    <source>
        <dbReference type="Proteomes" id="UP001168528"/>
    </source>
</evidence>
<dbReference type="EC" id="2.1.1.-" evidence="2"/>
<dbReference type="GO" id="GO:0008168">
    <property type="term" value="F:methyltransferase activity"/>
    <property type="evidence" value="ECO:0007669"/>
    <property type="project" value="UniProtKB-KW"/>
</dbReference>
<dbReference type="PANTHER" id="PTHR34203:SF15">
    <property type="entry name" value="SLL1173 PROTEIN"/>
    <property type="match status" value="1"/>
</dbReference>
<evidence type="ECO:0000259" key="1">
    <source>
        <dbReference type="Pfam" id="PF05050"/>
    </source>
</evidence>
<dbReference type="InterPro" id="IPR006342">
    <property type="entry name" value="FkbM_mtfrase"/>
</dbReference>
<dbReference type="EMBL" id="JAUKPO010000014">
    <property type="protein sequence ID" value="MDO1448851.1"/>
    <property type="molecule type" value="Genomic_DNA"/>
</dbReference>
<organism evidence="2 3">
    <name type="scientific">Rhodocytophaga aerolata</name>
    <dbReference type="NCBI Taxonomy" id="455078"/>
    <lineage>
        <taxon>Bacteria</taxon>
        <taxon>Pseudomonadati</taxon>
        <taxon>Bacteroidota</taxon>
        <taxon>Cytophagia</taxon>
        <taxon>Cytophagales</taxon>
        <taxon>Rhodocytophagaceae</taxon>
        <taxon>Rhodocytophaga</taxon>
    </lineage>
</organism>
<comment type="caution">
    <text evidence="2">The sequence shown here is derived from an EMBL/GenBank/DDBJ whole genome shotgun (WGS) entry which is preliminary data.</text>
</comment>